<evidence type="ECO:0000313" key="2">
    <source>
        <dbReference type="Proteomes" id="UP000799755"/>
    </source>
</evidence>
<comment type="caution">
    <text evidence="1">The sequence shown here is derived from an EMBL/GenBank/DDBJ whole genome shotgun (WGS) entry which is preliminary data.</text>
</comment>
<dbReference type="EMBL" id="MU003494">
    <property type="protein sequence ID" value="KAF2476552.1"/>
    <property type="molecule type" value="Genomic_DNA"/>
</dbReference>
<organism evidence="1 2">
    <name type="scientific">Lindgomyces ingoldianus</name>
    <dbReference type="NCBI Taxonomy" id="673940"/>
    <lineage>
        <taxon>Eukaryota</taxon>
        <taxon>Fungi</taxon>
        <taxon>Dikarya</taxon>
        <taxon>Ascomycota</taxon>
        <taxon>Pezizomycotina</taxon>
        <taxon>Dothideomycetes</taxon>
        <taxon>Pleosporomycetidae</taxon>
        <taxon>Pleosporales</taxon>
        <taxon>Lindgomycetaceae</taxon>
        <taxon>Lindgomyces</taxon>
    </lineage>
</organism>
<dbReference type="Proteomes" id="UP000799755">
    <property type="component" value="Unassembled WGS sequence"/>
</dbReference>
<proteinExistence type="predicted"/>
<evidence type="ECO:0000313" key="1">
    <source>
        <dbReference type="EMBL" id="KAF2476552.1"/>
    </source>
</evidence>
<feature type="non-terminal residue" evidence="1">
    <location>
        <position position="236"/>
    </location>
</feature>
<gene>
    <name evidence="1" type="ORF">BDR25DRAFT_210590</name>
</gene>
<name>A0ACB6RBS8_9PLEO</name>
<protein>
    <submittedName>
        <fullName evidence="1">SET domain-containing protein</fullName>
    </submittedName>
</protein>
<keyword evidence="2" id="KW-1185">Reference proteome</keyword>
<reference evidence="1" key="1">
    <citation type="journal article" date="2020" name="Stud. Mycol.">
        <title>101 Dothideomycetes genomes: a test case for predicting lifestyles and emergence of pathogens.</title>
        <authorList>
            <person name="Haridas S."/>
            <person name="Albert R."/>
            <person name="Binder M."/>
            <person name="Bloem J."/>
            <person name="Labutti K."/>
            <person name="Salamov A."/>
            <person name="Andreopoulos B."/>
            <person name="Baker S."/>
            <person name="Barry K."/>
            <person name="Bills G."/>
            <person name="Bluhm B."/>
            <person name="Cannon C."/>
            <person name="Castanera R."/>
            <person name="Culley D."/>
            <person name="Daum C."/>
            <person name="Ezra D."/>
            <person name="Gonzalez J."/>
            <person name="Henrissat B."/>
            <person name="Kuo A."/>
            <person name="Liang C."/>
            <person name="Lipzen A."/>
            <person name="Lutzoni F."/>
            <person name="Magnuson J."/>
            <person name="Mondo S."/>
            <person name="Nolan M."/>
            <person name="Ohm R."/>
            <person name="Pangilinan J."/>
            <person name="Park H.-J."/>
            <person name="Ramirez L."/>
            <person name="Alfaro M."/>
            <person name="Sun H."/>
            <person name="Tritt A."/>
            <person name="Yoshinaga Y."/>
            <person name="Zwiers L.-H."/>
            <person name="Turgeon B."/>
            <person name="Goodwin S."/>
            <person name="Spatafora J."/>
            <person name="Crous P."/>
            <person name="Grigoriev I."/>
        </authorList>
    </citation>
    <scope>NUCLEOTIDE SEQUENCE</scope>
    <source>
        <strain evidence="1">ATCC 200398</strain>
    </source>
</reference>
<accession>A0ACB6RBS8</accession>
<sequence>MVTERRPFYPCSHDGSCKDALCRCFRERIPCEKICACPKSCKRRYRGCSCAKDPRNPVCWRGQDKTRSKCECRRLNRECDADLCGSCGADEILDPHNRYNQEIGKDKCSNVAIQRNVPRKTFLGQSEVHGFGLYVGEKVKNLEYLGEYKGEVLSESEGRRRNAIYQYLKTNYIFTLNSVHEIDSTRAGNKFRFINNSSNDDTINCFPEVLLCNGVTRIGMFAGKNLNPGDELFFNY</sequence>